<feature type="binding site" evidence="10 14">
    <location>
        <position position="257"/>
    </location>
    <ligand>
        <name>substrate</name>
    </ligand>
</feature>
<comment type="caution">
    <text evidence="17">The sequence shown here is derived from an EMBL/GenBank/DDBJ whole genome shotgun (WGS) entry which is preliminary data.</text>
</comment>
<feature type="binding site" evidence="10 14">
    <location>
        <position position="410"/>
    </location>
    <ligand>
        <name>substrate</name>
    </ligand>
</feature>
<comment type="pathway">
    <text evidence="2 10">Amino-acid biosynthesis; L-histidine biosynthesis; L-histidine from 5-phospho-alpha-D-ribose 1-diphosphate: step 9/9.</text>
</comment>
<feature type="binding site" evidence="10 14">
    <location>
        <position position="356"/>
    </location>
    <ligand>
        <name>substrate</name>
    </ligand>
</feature>
<comment type="function">
    <text evidence="1 10">Catalyzes the sequential NAD-dependent oxidations of L-histidinol to L-histidinaldehyde and then to L-histidine.</text>
</comment>
<keyword evidence="8 10" id="KW-0560">Oxidoreductase</keyword>
<dbReference type="InterPro" id="IPR016161">
    <property type="entry name" value="Ald_DH/histidinol_DH"/>
</dbReference>
<sequence length="465" mass="48758">MRYIQLFDKNLEAGQLPRQGVLPQAVMDSAASIVADVRERGDKALREYCKKFDGVDISDFAVDPSVMDDALEQVGPAFRAALEKAAAQIRDFHQREVEQSWFTTRADGTMLGCRVTPLPAVGIYVPGGRAQYPSTVLMNAIPAKVAGVKRIVMVTPPQKEGGISPYTLAAAKVAGVDEIYMVGGAQAVAALAFGTESIPKVAKVTGPGNAFVAAAKRLVSGDVGIDMVAGPSEVCVLADESANPMVVAADLMAQAEHDPLAACYLVTYSESFARDVERGIELLVSQSPREEITRTSLANEGVIVLANSLDQAVAAVNTIAPEHLELHCEDAMGLLGKIENAGAIFVGKWSSEPLGDYVAGPNHTLPTGGTALFSNPLSVEDFVKRSSVVCYTPAGLLKDAPATQTLAQGEGLWAHALSAALRRRALEQGEDSVSYGALAAADLTGIAWPGDEEAVVSAGVQVKGA</sequence>
<dbReference type="PIRSF" id="PIRSF000099">
    <property type="entry name" value="Histidinol_dh"/>
    <property type="match status" value="1"/>
</dbReference>
<dbReference type="AlphaFoldDB" id="A0A3N0B471"/>
<dbReference type="Proteomes" id="UP000269591">
    <property type="component" value="Unassembled WGS sequence"/>
</dbReference>
<feature type="active site" description="Proton acceptor" evidence="10 12">
    <location>
        <position position="323"/>
    </location>
</feature>
<proteinExistence type="inferred from homology"/>
<dbReference type="EC" id="1.1.1.23" evidence="4 10"/>
<feature type="binding site" evidence="10 13">
    <location>
        <position position="124"/>
    </location>
    <ligand>
        <name>NAD(+)</name>
        <dbReference type="ChEBI" id="CHEBI:57540"/>
    </ligand>
</feature>
<dbReference type="GO" id="GO:0000105">
    <property type="term" value="P:L-histidine biosynthetic process"/>
    <property type="evidence" value="ECO:0007669"/>
    <property type="project" value="UniProtKB-UniRule"/>
</dbReference>
<evidence type="ECO:0000256" key="11">
    <source>
        <dbReference type="PIRNR" id="PIRNR000099"/>
    </source>
</evidence>
<keyword evidence="10 13" id="KW-0520">NAD</keyword>
<dbReference type="NCBIfam" id="TIGR00069">
    <property type="entry name" value="hisD"/>
    <property type="match status" value="1"/>
</dbReference>
<dbReference type="PRINTS" id="PR00083">
    <property type="entry name" value="HOLDHDRGNASE"/>
</dbReference>
<feature type="binding site" evidence="10 13">
    <location>
        <position position="209"/>
    </location>
    <ligand>
        <name>NAD(+)</name>
        <dbReference type="ChEBI" id="CHEBI:57540"/>
    </ligand>
</feature>
<feature type="binding site" evidence="10 15">
    <location>
        <position position="356"/>
    </location>
    <ligand>
        <name>Zn(2+)</name>
        <dbReference type="ChEBI" id="CHEBI:29105"/>
    </ligand>
</feature>
<dbReference type="GO" id="GO:0051287">
    <property type="term" value="F:NAD binding"/>
    <property type="evidence" value="ECO:0007669"/>
    <property type="project" value="InterPro"/>
</dbReference>
<gene>
    <name evidence="10 17" type="primary">hisD</name>
    <name evidence="17" type="ORF">DMP06_02130</name>
</gene>
<keyword evidence="7 10" id="KW-0862">Zinc</keyword>
<feature type="binding site" evidence="10 15">
    <location>
        <position position="415"/>
    </location>
    <ligand>
        <name>Zn(2+)</name>
        <dbReference type="ChEBI" id="CHEBI:29105"/>
    </ligand>
</feature>
<evidence type="ECO:0000256" key="15">
    <source>
        <dbReference type="PIRSR" id="PIRSR000099-4"/>
    </source>
</evidence>
<evidence type="ECO:0000256" key="16">
    <source>
        <dbReference type="RuleBase" id="RU004175"/>
    </source>
</evidence>
<dbReference type="PANTHER" id="PTHR21256:SF2">
    <property type="entry name" value="HISTIDINE BIOSYNTHESIS TRIFUNCTIONAL PROTEIN"/>
    <property type="match status" value="1"/>
</dbReference>
<dbReference type="InterPro" id="IPR001692">
    <property type="entry name" value="Histidinol_DH_CS"/>
</dbReference>
<evidence type="ECO:0000256" key="4">
    <source>
        <dbReference type="ARBA" id="ARBA00012965"/>
    </source>
</evidence>
<evidence type="ECO:0000256" key="7">
    <source>
        <dbReference type="ARBA" id="ARBA00022833"/>
    </source>
</evidence>
<feature type="binding site" evidence="10 14">
    <location>
        <position position="254"/>
    </location>
    <ligand>
        <name>substrate</name>
    </ligand>
</feature>
<evidence type="ECO:0000256" key="6">
    <source>
        <dbReference type="ARBA" id="ARBA00022723"/>
    </source>
</evidence>
<evidence type="ECO:0000256" key="1">
    <source>
        <dbReference type="ARBA" id="ARBA00003850"/>
    </source>
</evidence>
<dbReference type="GO" id="GO:0005829">
    <property type="term" value="C:cytosol"/>
    <property type="evidence" value="ECO:0007669"/>
    <property type="project" value="TreeGrafter"/>
</dbReference>
<dbReference type="FunFam" id="3.40.50.1980:FF:000026">
    <property type="entry name" value="Histidinol dehydrogenase"/>
    <property type="match status" value="1"/>
</dbReference>
<reference evidence="18" key="1">
    <citation type="submission" date="2018-05" db="EMBL/GenBank/DDBJ databases">
        <title>Genome Sequencing of selected type strains of the family Eggerthellaceae.</title>
        <authorList>
            <person name="Danylec N."/>
            <person name="Stoll D.A."/>
            <person name="Doetsch A."/>
            <person name="Huch M."/>
        </authorList>
    </citation>
    <scope>NUCLEOTIDE SEQUENCE [LARGE SCALE GENOMIC DNA]</scope>
    <source>
        <strain evidence="18">DSM 24851</strain>
    </source>
</reference>
<evidence type="ECO:0000256" key="10">
    <source>
        <dbReference type="HAMAP-Rule" id="MF_01024"/>
    </source>
</evidence>
<dbReference type="Pfam" id="PF00815">
    <property type="entry name" value="Histidinol_dh"/>
    <property type="match status" value="1"/>
</dbReference>
<dbReference type="GO" id="GO:0008270">
    <property type="term" value="F:zinc ion binding"/>
    <property type="evidence" value="ECO:0007669"/>
    <property type="project" value="UniProtKB-UniRule"/>
</dbReference>
<accession>A0A3N0B471</accession>
<evidence type="ECO:0000256" key="13">
    <source>
        <dbReference type="PIRSR" id="PIRSR000099-2"/>
    </source>
</evidence>
<evidence type="ECO:0000256" key="5">
    <source>
        <dbReference type="ARBA" id="ARBA00016531"/>
    </source>
</evidence>
<feature type="binding site" evidence="10 14">
    <location>
        <position position="232"/>
    </location>
    <ligand>
        <name>substrate</name>
    </ligand>
</feature>
<dbReference type="Gene3D" id="3.40.50.1980">
    <property type="entry name" value="Nitrogenase molybdenum iron protein domain"/>
    <property type="match status" value="2"/>
</dbReference>
<comment type="cofactor">
    <cofactor evidence="10 15">
        <name>Zn(2+)</name>
        <dbReference type="ChEBI" id="CHEBI:29105"/>
    </cofactor>
    <text evidence="10 15">Binds 1 zinc ion per subunit.</text>
</comment>
<dbReference type="GO" id="GO:0004399">
    <property type="term" value="F:histidinol dehydrogenase activity"/>
    <property type="evidence" value="ECO:0007669"/>
    <property type="project" value="UniProtKB-UniRule"/>
</dbReference>
<dbReference type="PANTHER" id="PTHR21256">
    <property type="entry name" value="HISTIDINOL DEHYDROGENASE HDH"/>
    <property type="match status" value="1"/>
</dbReference>
<feature type="active site" description="Proton acceptor" evidence="10 12">
    <location>
        <position position="322"/>
    </location>
</feature>
<dbReference type="CDD" id="cd06572">
    <property type="entry name" value="Histidinol_dh"/>
    <property type="match status" value="1"/>
</dbReference>
<dbReference type="InterPro" id="IPR012131">
    <property type="entry name" value="Hstdl_DH"/>
</dbReference>
<dbReference type="HAMAP" id="MF_01024">
    <property type="entry name" value="HisD"/>
    <property type="match status" value="1"/>
</dbReference>
<evidence type="ECO:0000256" key="2">
    <source>
        <dbReference type="ARBA" id="ARBA00004940"/>
    </source>
</evidence>
<comment type="catalytic activity">
    <reaction evidence="9 10">
        <text>L-histidinol + 2 NAD(+) + H2O = L-histidine + 2 NADH + 3 H(+)</text>
        <dbReference type="Rhea" id="RHEA:20641"/>
        <dbReference type="ChEBI" id="CHEBI:15377"/>
        <dbReference type="ChEBI" id="CHEBI:15378"/>
        <dbReference type="ChEBI" id="CHEBI:57540"/>
        <dbReference type="ChEBI" id="CHEBI:57595"/>
        <dbReference type="ChEBI" id="CHEBI:57699"/>
        <dbReference type="ChEBI" id="CHEBI:57945"/>
        <dbReference type="EC" id="1.1.1.23"/>
    </reaction>
</comment>
<dbReference type="EMBL" id="QIBX01000002">
    <property type="protein sequence ID" value="RNL41406.1"/>
    <property type="molecule type" value="Genomic_DNA"/>
</dbReference>
<feature type="binding site" evidence="10 14">
    <location>
        <position position="415"/>
    </location>
    <ligand>
        <name>substrate</name>
    </ligand>
</feature>
<dbReference type="OrthoDB" id="9805269at2"/>
<evidence type="ECO:0000256" key="12">
    <source>
        <dbReference type="PIRSR" id="PIRSR000099-1"/>
    </source>
</evidence>
<feature type="binding site" evidence="10 15">
    <location>
        <position position="257"/>
    </location>
    <ligand>
        <name>Zn(2+)</name>
        <dbReference type="ChEBI" id="CHEBI:29105"/>
    </ligand>
</feature>
<dbReference type="UniPathway" id="UPA00031">
    <property type="reaction ID" value="UER00014"/>
</dbReference>
<dbReference type="Gene3D" id="1.20.5.1300">
    <property type="match status" value="1"/>
</dbReference>
<evidence type="ECO:0000313" key="18">
    <source>
        <dbReference type="Proteomes" id="UP000269591"/>
    </source>
</evidence>
<evidence type="ECO:0000256" key="14">
    <source>
        <dbReference type="PIRSR" id="PIRSR000099-3"/>
    </source>
</evidence>
<dbReference type="PROSITE" id="PS00611">
    <property type="entry name" value="HISOL_DEHYDROGENASE"/>
    <property type="match status" value="1"/>
</dbReference>
<protein>
    <recommendedName>
        <fullName evidence="5 10">Histidinol dehydrogenase</fullName>
        <shortName evidence="10">HDH</shortName>
        <ecNumber evidence="4 10">1.1.1.23</ecNumber>
    </recommendedName>
</protein>
<name>A0A3N0B471_9ACTN</name>
<feature type="binding site" evidence="10 14">
    <location>
        <position position="323"/>
    </location>
    <ligand>
        <name>substrate</name>
    </ligand>
</feature>
<evidence type="ECO:0000256" key="3">
    <source>
        <dbReference type="ARBA" id="ARBA00010178"/>
    </source>
</evidence>
<dbReference type="RefSeq" id="WP_123208104.1">
    <property type="nucleotide sequence ID" value="NZ_JBHTHO010000034.1"/>
</dbReference>
<keyword evidence="6 10" id="KW-0479">Metal-binding</keyword>
<evidence type="ECO:0000256" key="8">
    <source>
        <dbReference type="ARBA" id="ARBA00023002"/>
    </source>
</evidence>
<evidence type="ECO:0000313" key="17">
    <source>
        <dbReference type="EMBL" id="RNL41406.1"/>
    </source>
</evidence>
<comment type="similarity">
    <text evidence="3 10 11 16">Belongs to the histidinol dehydrogenase family.</text>
</comment>
<dbReference type="InterPro" id="IPR022695">
    <property type="entry name" value="Histidinol_DH_monofunct"/>
</dbReference>
<dbReference type="SUPFAM" id="SSF53720">
    <property type="entry name" value="ALDH-like"/>
    <property type="match status" value="1"/>
</dbReference>
<dbReference type="FunFam" id="3.40.50.1980:FF:000001">
    <property type="entry name" value="Histidinol dehydrogenase"/>
    <property type="match status" value="1"/>
</dbReference>
<keyword evidence="10" id="KW-0028">Amino-acid biosynthesis</keyword>
<keyword evidence="18" id="KW-1185">Reference proteome</keyword>
<keyword evidence="10" id="KW-0368">Histidine biosynthesis</keyword>
<feature type="binding site" evidence="10 15">
    <location>
        <position position="254"/>
    </location>
    <ligand>
        <name>Zn(2+)</name>
        <dbReference type="ChEBI" id="CHEBI:29105"/>
    </ligand>
</feature>
<feature type="binding site" evidence="10 13">
    <location>
        <position position="186"/>
    </location>
    <ligand>
        <name>NAD(+)</name>
        <dbReference type="ChEBI" id="CHEBI:57540"/>
    </ligand>
</feature>
<evidence type="ECO:0000256" key="9">
    <source>
        <dbReference type="ARBA" id="ARBA00049489"/>
    </source>
</evidence>
<organism evidence="17 18">
    <name type="scientific">Slackia equolifaciens</name>
    <dbReference type="NCBI Taxonomy" id="498718"/>
    <lineage>
        <taxon>Bacteria</taxon>
        <taxon>Bacillati</taxon>
        <taxon>Actinomycetota</taxon>
        <taxon>Coriobacteriia</taxon>
        <taxon>Eggerthellales</taxon>
        <taxon>Eggerthellaceae</taxon>
        <taxon>Slackia</taxon>
    </lineage>
</organism>